<dbReference type="Proteomes" id="UP001596915">
    <property type="component" value="Unassembled WGS sequence"/>
</dbReference>
<proteinExistence type="predicted"/>
<accession>A0ABW2WPD7</accession>
<name>A0ABW2WPD7_9ACTN</name>
<evidence type="ECO:0000256" key="1">
    <source>
        <dbReference type="SAM" id="MobiDB-lite"/>
    </source>
</evidence>
<feature type="region of interest" description="Disordered" evidence="1">
    <location>
        <begin position="44"/>
        <end position="122"/>
    </location>
</feature>
<comment type="caution">
    <text evidence="2">The sequence shown here is derived from an EMBL/GenBank/DDBJ whole genome shotgun (WGS) entry which is preliminary data.</text>
</comment>
<sequence>MARVIMPCTTVPSAMPNSRSVTGWRAISGSDRAMWSVSRAGCCPDVQSSRSSSTTSAKRAASETTTAARPAFGATEQPLTPVPAGSGEALIPAASTRYRRVAPRSRAQNTMSSPWNCGSAPG</sequence>
<evidence type="ECO:0000313" key="3">
    <source>
        <dbReference type="Proteomes" id="UP001596915"/>
    </source>
</evidence>
<feature type="compositionally biased region" description="Low complexity" evidence="1">
    <location>
        <begin position="48"/>
        <end position="69"/>
    </location>
</feature>
<reference evidence="3" key="1">
    <citation type="journal article" date="2019" name="Int. J. Syst. Evol. Microbiol.">
        <title>The Global Catalogue of Microorganisms (GCM) 10K type strain sequencing project: providing services to taxonomists for standard genome sequencing and annotation.</title>
        <authorList>
            <consortium name="The Broad Institute Genomics Platform"/>
            <consortium name="The Broad Institute Genome Sequencing Center for Infectious Disease"/>
            <person name="Wu L."/>
            <person name="Ma J."/>
        </authorList>
    </citation>
    <scope>NUCLEOTIDE SEQUENCE [LARGE SCALE GENOMIC DNA]</scope>
    <source>
        <strain evidence="3">JCM 12607</strain>
    </source>
</reference>
<gene>
    <name evidence="2" type="ORF">ACFQ2K_11290</name>
</gene>
<evidence type="ECO:0000313" key="2">
    <source>
        <dbReference type="EMBL" id="MFD0623297.1"/>
    </source>
</evidence>
<organism evidence="2 3">
    <name type="scientific">Streptomyces sanglieri</name>
    <dbReference type="NCBI Taxonomy" id="193460"/>
    <lineage>
        <taxon>Bacteria</taxon>
        <taxon>Bacillati</taxon>
        <taxon>Actinomycetota</taxon>
        <taxon>Actinomycetes</taxon>
        <taxon>Kitasatosporales</taxon>
        <taxon>Streptomycetaceae</taxon>
        <taxon>Streptomyces</taxon>
    </lineage>
</organism>
<protein>
    <submittedName>
        <fullName evidence="2">Uncharacterized protein</fullName>
    </submittedName>
</protein>
<dbReference type="EMBL" id="JBHTGL010000008">
    <property type="protein sequence ID" value="MFD0623297.1"/>
    <property type="molecule type" value="Genomic_DNA"/>
</dbReference>
<feature type="compositionally biased region" description="Polar residues" evidence="1">
    <location>
        <begin position="106"/>
        <end position="116"/>
    </location>
</feature>
<keyword evidence="3" id="KW-1185">Reference proteome</keyword>